<accession>A0A7W7HLR6</accession>
<dbReference type="Pfam" id="PF19583">
    <property type="entry name" value="ODP"/>
    <property type="match status" value="1"/>
</dbReference>
<comment type="caution">
    <text evidence="3">The sequence shown here is derived from an EMBL/GenBank/DDBJ whole genome shotgun (WGS) entry which is preliminary data.</text>
</comment>
<gene>
    <name evidence="2" type="ORF">Alo02nite_23950</name>
    <name evidence="3" type="ORF">BJ964_007050</name>
</gene>
<dbReference type="InterPro" id="IPR036866">
    <property type="entry name" value="RibonucZ/Hydroxyglut_hydro"/>
</dbReference>
<keyword evidence="5" id="KW-1185">Reference proteome</keyword>
<evidence type="ECO:0000313" key="4">
    <source>
        <dbReference type="Proteomes" id="UP000590511"/>
    </source>
</evidence>
<protein>
    <submittedName>
        <fullName evidence="3">Flavorubredoxin</fullName>
    </submittedName>
</protein>
<dbReference type="AlphaFoldDB" id="A0A7W7HLR6"/>
<dbReference type="InterPro" id="IPR045761">
    <property type="entry name" value="ODP_dom"/>
</dbReference>
<sequence>MRTRVDQISDRIYRISTCIPDIAPGGFTFNQFLVDAEEPLLYHTGMRRLFPLVKEAIERIMPVERLRWISFAHVEADECGAVNNFLAVAPHAQVVHGDLGCQVSLNDLCDRDPRPLADGEILDIGGATLQRRLIALPTPHVPHNWESHMLFEQETRTLFLGDLCTQFGDGPPVTDQAPFEAIIAAEDLFHQTSLGPAVPATYRRLADLEPVTLAVMHGSSYTGDCPTLLRMVADIYQERYGCGTPLLGQPLPEHKLVGSD</sequence>
<dbReference type="EMBL" id="BOMP01000034">
    <property type="protein sequence ID" value="GIE39497.1"/>
    <property type="molecule type" value="Genomic_DNA"/>
</dbReference>
<dbReference type="EMBL" id="JACHNC010000001">
    <property type="protein sequence ID" value="MBB4752889.1"/>
    <property type="molecule type" value="Genomic_DNA"/>
</dbReference>
<dbReference type="RefSeq" id="WP_188124647.1">
    <property type="nucleotide sequence ID" value="NZ_BOMP01000034.1"/>
</dbReference>
<evidence type="ECO:0000313" key="5">
    <source>
        <dbReference type="Proteomes" id="UP000631312"/>
    </source>
</evidence>
<reference evidence="3 4" key="1">
    <citation type="submission" date="2020-08" db="EMBL/GenBank/DDBJ databases">
        <title>Sequencing the genomes of 1000 actinobacteria strains.</title>
        <authorList>
            <person name="Klenk H.-P."/>
        </authorList>
    </citation>
    <scope>NUCLEOTIDE SEQUENCE [LARGE SCALE GENOMIC DNA]</scope>
    <source>
        <strain evidence="3 4">DSM 43150</strain>
    </source>
</reference>
<dbReference type="Gene3D" id="3.60.15.10">
    <property type="entry name" value="Ribonuclease Z/Hydroxyacylglutathione hydrolase-like"/>
    <property type="match status" value="1"/>
</dbReference>
<evidence type="ECO:0000313" key="3">
    <source>
        <dbReference type="EMBL" id="MBB4752889.1"/>
    </source>
</evidence>
<dbReference type="SUPFAM" id="SSF56281">
    <property type="entry name" value="Metallo-hydrolase/oxidoreductase"/>
    <property type="match status" value="1"/>
</dbReference>
<name>A0A7W7HLR6_9ACTN</name>
<feature type="domain" description="ODP" evidence="1">
    <location>
        <begin position="28"/>
        <end position="218"/>
    </location>
</feature>
<evidence type="ECO:0000259" key="1">
    <source>
        <dbReference type="Pfam" id="PF19583"/>
    </source>
</evidence>
<organism evidence="3 4">
    <name type="scientific">Actinoplanes lobatus</name>
    <dbReference type="NCBI Taxonomy" id="113568"/>
    <lineage>
        <taxon>Bacteria</taxon>
        <taxon>Bacillati</taxon>
        <taxon>Actinomycetota</taxon>
        <taxon>Actinomycetes</taxon>
        <taxon>Micromonosporales</taxon>
        <taxon>Micromonosporaceae</taxon>
        <taxon>Actinoplanes</taxon>
    </lineage>
</organism>
<reference evidence="2 5" key="2">
    <citation type="submission" date="2021-01" db="EMBL/GenBank/DDBJ databases">
        <title>Whole genome shotgun sequence of Actinoplanes lobatus NBRC 12513.</title>
        <authorList>
            <person name="Komaki H."/>
            <person name="Tamura T."/>
        </authorList>
    </citation>
    <scope>NUCLEOTIDE SEQUENCE [LARGE SCALE GENOMIC DNA]</scope>
    <source>
        <strain evidence="2 5">NBRC 12513</strain>
    </source>
</reference>
<dbReference type="Proteomes" id="UP000631312">
    <property type="component" value="Unassembled WGS sequence"/>
</dbReference>
<evidence type="ECO:0000313" key="2">
    <source>
        <dbReference type="EMBL" id="GIE39497.1"/>
    </source>
</evidence>
<proteinExistence type="predicted"/>
<dbReference type="Proteomes" id="UP000590511">
    <property type="component" value="Unassembled WGS sequence"/>
</dbReference>